<keyword evidence="2" id="KW-0732">Signal</keyword>
<protein>
    <recommendedName>
        <fullName evidence="4">Fibronectin type-III domain-containing protein</fullName>
    </recommendedName>
</protein>
<evidence type="ECO:0008006" key="4">
    <source>
        <dbReference type="Google" id="ProtNLM"/>
    </source>
</evidence>
<feature type="compositionally biased region" description="Low complexity" evidence="1">
    <location>
        <begin position="609"/>
        <end position="625"/>
    </location>
</feature>
<evidence type="ECO:0000256" key="2">
    <source>
        <dbReference type="SAM" id="SignalP"/>
    </source>
</evidence>
<dbReference type="AlphaFoldDB" id="A0A0K2V3X2"/>
<feature type="region of interest" description="Disordered" evidence="1">
    <location>
        <begin position="563"/>
        <end position="625"/>
    </location>
</feature>
<dbReference type="SUPFAM" id="SSF49265">
    <property type="entry name" value="Fibronectin type III"/>
    <property type="match status" value="1"/>
</dbReference>
<evidence type="ECO:0000313" key="3">
    <source>
        <dbReference type="EMBL" id="CDW45000.1"/>
    </source>
</evidence>
<reference evidence="3" key="1">
    <citation type="submission" date="2014-05" db="EMBL/GenBank/DDBJ databases">
        <authorList>
            <person name="Chronopoulou M."/>
        </authorList>
    </citation>
    <scope>NUCLEOTIDE SEQUENCE</scope>
    <source>
        <tissue evidence="3">Whole organism</tissue>
    </source>
</reference>
<feature type="region of interest" description="Disordered" evidence="1">
    <location>
        <begin position="211"/>
        <end position="233"/>
    </location>
</feature>
<feature type="signal peptide" evidence="2">
    <location>
        <begin position="1"/>
        <end position="22"/>
    </location>
</feature>
<accession>A0A0K2V3X2</accession>
<dbReference type="InterPro" id="IPR036116">
    <property type="entry name" value="FN3_sf"/>
</dbReference>
<dbReference type="EMBL" id="HACA01027639">
    <property type="protein sequence ID" value="CDW45000.1"/>
    <property type="molecule type" value="Transcribed_RNA"/>
</dbReference>
<sequence>MRIFLEGIALLFIVFLVEEISANCKAHDAEWIKGKPIRISIPHRSEPGKVLVDWTQSMKNGRCSDRFEVFVWETHRGEGFTKNYTTPGGTYSRIVELDPCVEYQFKIGFFENNLFGKETKNSSVAKFKTEAIPTLGSTDKSQFQVQVYFDKITQKLDYNKASIRFPKTLLKHTSCLKYIEADGIENVATLTTSRGYNSHFNKIGDITPLSRSTSYSNIASGSSSRSLDKSGRYGSSSSIGSSGSYGGYNSFGTSGSFGGSGFYSGSHGGSGSYGHASSGSNKPSSGNFLGSFTGTAGNTVNVPLDPYHYNDGHIEHDHSFGNHGRADFSKVSQKRFKRGLFGNNRVSTTPTPGRYDLRSRTNKPSPSQHTTYKPISGVTVNAKILPPFVEDIIEIVVPIKPCSSYTFSVKFVSPQGATLGIVKDLKYLQLSEMHNYHPPTLTEIFKVGTPVSANAPFVSLEPYSGIPVKCVLPILKAVDRHMGHLEDELHFHLKKEFESIGYGNKMKSKILGQKEHSLESAGCECSTPLLHFNTTDPKQLSKHKTDGLFGTFVYEGMQNGRPYYRRPPTSMDVTPTTKAGKNKRNRRFVGKIGTDSSNSRSFGGGFTRGGSTSSSHSAHSLSSSADQHLVIPNTPIIKDPPPPGKVYYVFWNTKEKSWWVGTTLQADKPLYKTNKKNPAKCPGDTKTVKKWTVPHTFSWKVDPHMVMSCKKQVL</sequence>
<name>A0A0K2V3X2_LEPSM</name>
<proteinExistence type="predicted"/>
<feature type="compositionally biased region" description="Basic residues" evidence="1">
    <location>
        <begin position="580"/>
        <end position="589"/>
    </location>
</feature>
<evidence type="ECO:0000256" key="1">
    <source>
        <dbReference type="SAM" id="MobiDB-lite"/>
    </source>
</evidence>
<organism evidence="3">
    <name type="scientific">Lepeophtheirus salmonis</name>
    <name type="common">Salmon louse</name>
    <name type="synonym">Caligus salmonis</name>
    <dbReference type="NCBI Taxonomy" id="72036"/>
    <lineage>
        <taxon>Eukaryota</taxon>
        <taxon>Metazoa</taxon>
        <taxon>Ecdysozoa</taxon>
        <taxon>Arthropoda</taxon>
        <taxon>Crustacea</taxon>
        <taxon>Multicrustacea</taxon>
        <taxon>Hexanauplia</taxon>
        <taxon>Copepoda</taxon>
        <taxon>Siphonostomatoida</taxon>
        <taxon>Caligidae</taxon>
        <taxon>Lepeophtheirus</taxon>
    </lineage>
</organism>
<dbReference type="OrthoDB" id="10670164at2759"/>
<feature type="chain" id="PRO_5005489169" description="Fibronectin type-III domain-containing protein" evidence="2">
    <location>
        <begin position="23"/>
        <end position="714"/>
    </location>
</feature>